<keyword evidence="1" id="KW-0472">Membrane</keyword>
<name>A0A4V3D1A7_9SPHI</name>
<feature type="transmembrane region" description="Helical" evidence="1">
    <location>
        <begin position="178"/>
        <end position="208"/>
    </location>
</feature>
<keyword evidence="1" id="KW-0812">Transmembrane</keyword>
<feature type="transmembrane region" description="Helical" evidence="1">
    <location>
        <begin position="289"/>
        <end position="313"/>
    </location>
</feature>
<feature type="transmembrane region" description="Helical" evidence="1">
    <location>
        <begin position="220"/>
        <end position="241"/>
    </location>
</feature>
<dbReference type="EMBL" id="SNYC01000004">
    <property type="protein sequence ID" value="TDQ09937.1"/>
    <property type="molecule type" value="Genomic_DNA"/>
</dbReference>
<feature type="transmembrane region" description="Helical" evidence="1">
    <location>
        <begin position="334"/>
        <end position="355"/>
    </location>
</feature>
<keyword evidence="1" id="KW-1133">Transmembrane helix</keyword>
<sequence length="401" mass="46238">MIGALILAIILFGIQQPWLSFLKKRHSFIDVGLLNKLYGYHLVFWLIYYTYTRFNRSDSIAYFDRAENSSAESWFSLYHTGTRFIDFSAYPFVNYLGFNYEMMMQIFAWFGFIGFVYFYIFFKENNRIRVNFFGYDLITILLFLPNMHFWTASLGKGSLIFFGLGMFAYAMKEPQKRFITLIFGSFLIFNVRPHVFLFAGVGAVIGYLTSSEKVSLFQKLFVSLVFAGAIFMFYGQILAVANLNEADVVSSFEEFASTRSDGLSSSGSGVNINNYPLILKLFTFWFRPLFIDAPGALGIFVSFENLVYVLLFFKLFDKKFIGYLAKASSMVKMSAVIFITSSIALSFVMANLGIATRQKSMVMYFLFFVVLSFLSGKEQERRARVIKRKALILKKREYAIK</sequence>
<reference evidence="2 3" key="1">
    <citation type="submission" date="2019-03" db="EMBL/GenBank/DDBJ databases">
        <title>Genomic Encyclopedia of Archaeal and Bacterial Type Strains, Phase II (KMG-II): from individual species to whole genera.</title>
        <authorList>
            <person name="Goeker M."/>
        </authorList>
    </citation>
    <scope>NUCLEOTIDE SEQUENCE [LARGE SCALE GENOMIC DNA]</scope>
    <source>
        <strain evidence="2 3">DSM 19035</strain>
    </source>
</reference>
<feature type="transmembrane region" description="Helical" evidence="1">
    <location>
        <begin position="154"/>
        <end position="172"/>
    </location>
</feature>
<dbReference type="AlphaFoldDB" id="A0A4V3D1A7"/>
<proteinExistence type="predicted"/>
<dbReference type="RefSeq" id="WP_133575985.1">
    <property type="nucleotide sequence ID" value="NZ_SNYC01000004.1"/>
</dbReference>
<organism evidence="2 3">
    <name type="scientific">Pedobacter metabolipauper</name>
    <dbReference type="NCBI Taxonomy" id="425513"/>
    <lineage>
        <taxon>Bacteria</taxon>
        <taxon>Pseudomonadati</taxon>
        <taxon>Bacteroidota</taxon>
        <taxon>Sphingobacteriia</taxon>
        <taxon>Sphingobacteriales</taxon>
        <taxon>Sphingobacteriaceae</taxon>
        <taxon>Pedobacter</taxon>
    </lineage>
</organism>
<gene>
    <name evidence="2" type="ORF">ATK78_2096</name>
</gene>
<evidence type="ECO:0000313" key="2">
    <source>
        <dbReference type="EMBL" id="TDQ09937.1"/>
    </source>
</evidence>
<feature type="transmembrane region" description="Helical" evidence="1">
    <location>
        <begin position="361"/>
        <end position="377"/>
    </location>
</feature>
<evidence type="ECO:0000256" key="1">
    <source>
        <dbReference type="SAM" id="Phobius"/>
    </source>
</evidence>
<accession>A0A4V3D1A7</accession>
<dbReference type="Proteomes" id="UP000295620">
    <property type="component" value="Unassembled WGS sequence"/>
</dbReference>
<protein>
    <submittedName>
        <fullName evidence="2">Uncharacterized protein</fullName>
    </submittedName>
</protein>
<feature type="transmembrane region" description="Helical" evidence="1">
    <location>
        <begin position="38"/>
        <end position="54"/>
    </location>
</feature>
<dbReference type="OrthoDB" id="975915at2"/>
<feature type="transmembrane region" description="Helical" evidence="1">
    <location>
        <begin position="106"/>
        <end position="122"/>
    </location>
</feature>
<keyword evidence="3" id="KW-1185">Reference proteome</keyword>
<evidence type="ECO:0000313" key="3">
    <source>
        <dbReference type="Proteomes" id="UP000295620"/>
    </source>
</evidence>
<comment type="caution">
    <text evidence="2">The sequence shown here is derived from an EMBL/GenBank/DDBJ whole genome shotgun (WGS) entry which is preliminary data.</text>
</comment>